<organism evidence="7 8">
    <name type="scientific">Cladonia borealis</name>
    <dbReference type="NCBI Taxonomy" id="184061"/>
    <lineage>
        <taxon>Eukaryota</taxon>
        <taxon>Fungi</taxon>
        <taxon>Dikarya</taxon>
        <taxon>Ascomycota</taxon>
        <taxon>Pezizomycotina</taxon>
        <taxon>Lecanoromycetes</taxon>
        <taxon>OSLEUM clade</taxon>
        <taxon>Lecanoromycetidae</taxon>
        <taxon>Lecanorales</taxon>
        <taxon>Lecanorineae</taxon>
        <taxon>Cladoniaceae</taxon>
        <taxon>Cladonia</taxon>
    </lineage>
</organism>
<feature type="compositionally biased region" description="Acidic residues" evidence="5">
    <location>
        <begin position="141"/>
        <end position="151"/>
    </location>
</feature>
<evidence type="ECO:0000256" key="2">
    <source>
        <dbReference type="ARBA" id="ARBA00022771"/>
    </source>
</evidence>
<dbReference type="SUPFAM" id="SSF57667">
    <property type="entry name" value="beta-beta-alpha zinc fingers"/>
    <property type="match status" value="1"/>
</dbReference>
<evidence type="ECO:0000256" key="4">
    <source>
        <dbReference type="PROSITE-ProRule" id="PRU00042"/>
    </source>
</evidence>
<dbReference type="AlphaFoldDB" id="A0AA39QUM5"/>
<dbReference type="PROSITE" id="PS50157">
    <property type="entry name" value="ZINC_FINGER_C2H2_2"/>
    <property type="match status" value="1"/>
</dbReference>
<dbReference type="EMBL" id="JAFEKC020000020">
    <property type="protein sequence ID" value="KAK0508726.1"/>
    <property type="molecule type" value="Genomic_DNA"/>
</dbReference>
<comment type="caution">
    <text evidence="7">The sequence shown here is derived from an EMBL/GenBank/DDBJ whole genome shotgun (WGS) entry which is preliminary data.</text>
</comment>
<keyword evidence="1" id="KW-0479">Metal-binding</keyword>
<keyword evidence="3" id="KW-0862">Zinc</keyword>
<reference evidence="7" key="1">
    <citation type="submission" date="2023-03" db="EMBL/GenBank/DDBJ databases">
        <title>Complete genome of Cladonia borealis.</title>
        <authorList>
            <person name="Park H."/>
        </authorList>
    </citation>
    <scope>NUCLEOTIDE SEQUENCE</scope>
    <source>
        <strain evidence="7">ANT050790</strain>
    </source>
</reference>
<evidence type="ECO:0000313" key="7">
    <source>
        <dbReference type="EMBL" id="KAK0508726.1"/>
    </source>
</evidence>
<evidence type="ECO:0000256" key="1">
    <source>
        <dbReference type="ARBA" id="ARBA00022723"/>
    </source>
</evidence>
<dbReference type="Pfam" id="PF12171">
    <property type="entry name" value="zf-C2H2_jaz"/>
    <property type="match status" value="1"/>
</dbReference>
<evidence type="ECO:0000256" key="5">
    <source>
        <dbReference type="SAM" id="MobiDB-lite"/>
    </source>
</evidence>
<dbReference type="InterPro" id="IPR036236">
    <property type="entry name" value="Znf_C2H2_sf"/>
</dbReference>
<name>A0AA39QUM5_9LECA</name>
<dbReference type="InterPro" id="IPR013087">
    <property type="entry name" value="Znf_C2H2_type"/>
</dbReference>
<evidence type="ECO:0000256" key="3">
    <source>
        <dbReference type="ARBA" id="ARBA00022833"/>
    </source>
</evidence>
<feature type="compositionally biased region" description="Low complexity" evidence="5">
    <location>
        <begin position="95"/>
        <end position="111"/>
    </location>
</feature>
<evidence type="ECO:0000259" key="6">
    <source>
        <dbReference type="PROSITE" id="PS50157"/>
    </source>
</evidence>
<feature type="compositionally biased region" description="Basic and acidic residues" evidence="5">
    <location>
        <begin position="119"/>
        <end position="134"/>
    </location>
</feature>
<feature type="domain" description="C2H2-type" evidence="6">
    <location>
        <begin position="23"/>
        <end position="52"/>
    </location>
</feature>
<dbReference type="PANTHER" id="PTHR47251:SF1">
    <property type="entry name" value="FINGER DOMAIN PROTEIN, PUTATIVE (AFU_ORTHOLOGUE AFUA_3G04180)-RELATED"/>
    <property type="match status" value="1"/>
</dbReference>
<gene>
    <name evidence="7" type="ORF">JMJ35_009002</name>
</gene>
<keyword evidence="2 4" id="KW-0863">Zinc-finger</keyword>
<keyword evidence="8" id="KW-1185">Reference proteome</keyword>
<evidence type="ECO:0000313" key="8">
    <source>
        <dbReference type="Proteomes" id="UP001166286"/>
    </source>
</evidence>
<protein>
    <recommendedName>
        <fullName evidence="6">C2H2-type domain-containing protein</fullName>
    </recommendedName>
</protein>
<dbReference type="Proteomes" id="UP001166286">
    <property type="component" value="Unassembled WGS sequence"/>
</dbReference>
<dbReference type="InterPro" id="IPR022755">
    <property type="entry name" value="Znf_C2H2_jaz"/>
</dbReference>
<proteinExistence type="predicted"/>
<feature type="region of interest" description="Disordered" evidence="5">
    <location>
        <begin position="39"/>
        <end position="172"/>
    </location>
</feature>
<dbReference type="PROSITE" id="PS00028">
    <property type="entry name" value="ZINC_FINGER_C2H2_1"/>
    <property type="match status" value="1"/>
</dbReference>
<sequence length="172" mass="19411">MPPPWATNPAPKTESAREARKSFYCELCQKGYGRINEFEAHESSYDHQHKKRLKEMKQMSRDPQAAAKARKAERRADEKSGGITIKPVSIPSSDTNKTTGFKKGGFKNAFGSVDDDDEGREKERERGKEVKLEVKGVTGEVESESEEEWGDYDPRRPTGCGAWCEGRDRGRI</sequence>
<dbReference type="PANTHER" id="PTHR47251">
    <property type="entry name" value="FINGER DOMAIN PROTEIN, PUTATIVE (AFU_ORTHOLOGUE AFUA_3G04180)-RELATED"/>
    <property type="match status" value="1"/>
</dbReference>
<dbReference type="GO" id="GO:0008270">
    <property type="term" value="F:zinc ion binding"/>
    <property type="evidence" value="ECO:0007669"/>
    <property type="project" value="UniProtKB-KW"/>
</dbReference>
<accession>A0AA39QUM5</accession>